<evidence type="ECO:0000256" key="5">
    <source>
        <dbReference type="ARBA" id="ARBA00022692"/>
    </source>
</evidence>
<evidence type="ECO:0000256" key="1">
    <source>
        <dbReference type="ARBA" id="ARBA00004442"/>
    </source>
</evidence>
<evidence type="ECO:0000256" key="8">
    <source>
        <dbReference type="SAM" id="MobiDB-lite"/>
    </source>
</evidence>
<evidence type="ECO:0000256" key="3">
    <source>
        <dbReference type="ARBA" id="ARBA00022448"/>
    </source>
</evidence>
<name>A0A364NYK8_9PROT</name>
<comment type="similarity">
    <text evidence="2">Belongs to the outer membrane factor (OMF) (TC 1.B.17) family.</text>
</comment>
<feature type="region of interest" description="Disordered" evidence="8">
    <location>
        <begin position="46"/>
        <end position="65"/>
    </location>
</feature>
<evidence type="ECO:0000256" key="6">
    <source>
        <dbReference type="ARBA" id="ARBA00023136"/>
    </source>
</evidence>
<evidence type="ECO:0000313" key="9">
    <source>
        <dbReference type="EMBL" id="RAU22159.1"/>
    </source>
</evidence>
<accession>A0A364NYK8</accession>
<dbReference type="InterPro" id="IPR003423">
    <property type="entry name" value="OMP_efflux"/>
</dbReference>
<evidence type="ECO:0008006" key="11">
    <source>
        <dbReference type="Google" id="ProtNLM"/>
    </source>
</evidence>
<sequence>MRDLVQSHPQIQARKKAVSGAEEAIRGARAAYLPTAKLSGDEGYEYIDSPDRRSTQGKPFSDKRTSGTFTVTQKIFDGFAADAQVDAAKTTQSIAQSDLRATRQSTLLEGAIAYLEILRQTKLVALSRENERKVAEQLNLEDERVQKGSGIASDVLAAKQRLQTSKERRVKYEGDFQTAVAKYTQVFGRAPEVSALIDPPLPLDLIPESIDDSLDIAEKDNPTLESSVKTISLTDDRRRGAEAGYWPTLDLVGKADYEKGKNAVVGVRRDWSMLLQANWELFSGFKTDAAVAQASWDHAASKDNRIYASRKVSEAVRTAWHKLQTARQRMDLLDNAANLAEEVWEAQKKKREAGKATVQEVLDEETKINEARINYTGAYYDMYQAAYELLSGMGRLEVENLARAKPASAPPLTPFKAAELTKPMSPKAQAPRPVPQAVKAEPPPKAAQPVDAVLTADDRQARAADTANSAMAERVRGLMSAKDDFWTVRQ</sequence>
<keyword evidence="5" id="KW-0812">Transmembrane</keyword>
<comment type="subcellular location">
    <subcellularLocation>
        <location evidence="1">Cell outer membrane</location>
    </subcellularLocation>
</comment>
<dbReference type="Pfam" id="PF02321">
    <property type="entry name" value="OEP"/>
    <property type="match status" value="2"/>
</dbReference>
<keyword evidence="3" id="KW-0813">Transport</keyword>
<dbReference type="GO" id="GO:0015288">
    <property type="term" value="F:porin activity"/>
    <property type="evidence" value="ECO:0007669"/>
    <property type="project" value="TreeGrafter"/>
</dbReference>
<dbReference type="GO" id="GO:0015562">
    <property type="term" value="F:efflux transmembrane transporter activity"/>
    <property type="evidence" value="ECO:0007669"/>
    <property type="project" value="InterPro"/>
</dbReference>
<dbReference type="GO" id="GO:0009279">
    <property type="term" value="C:cell outer membrane"/>
    <property type="evidence" value="ECO:0007669"/>
    <property type="project" value="UniProtKB-SubCell"/>
</dbReference>
<dbReference type="PANTHER" id="PTHR30026:SF22">
    <property type="entry name" value="OUTER MEMBRANE EFFLUX PROTEIN"/>
    <property type="match status" value="1"/>
</dbReference>
<feature type="compositionally biased region" description="Basic and acidic residues" evidence="8">
    <location>
        <begin position="49"/>
        <end position="65"/>
    </location>
</feature>
<evidence type="ECO:0000256" key="2">
    <source>
        <dbReference type="ARBA" id="ARBA00007613"/>
    </source>
</evidence>
<gene>
    <name evidence="9" type="ORF">CU669_10625</name>
</gene>
<evidence type="ECO:0000313" key="10">
    <source>
        <dbReference type="Proteomes" id="UP000251075"/>
    </source>
</evidence>
<dbReference type="Gene3D" id="1.20.1600.10">
    <property type="entry name" value="Outer membrane efflux proteins (OEP)"/>
    <property type="match status" value="1"/>
</dbReference>
<comment type="caution">
    <text evidence="9">The sequence shown here is derived from an EMBL/GenBank/DDBJ whole genome shotgun (WGS) entry which is preliminary data.</text>
</comment>
<evidence type="ECO:0000256" key="4">
    <source>
        <dbReference type="ARBA" id="ARBA00022452"/>
    </source>
</evidence>
<keyword evidence="6" id="KW-0472">Membrane</keyword>
<reference evidence="9 10" key="1">
    <citation type="submission" date="2017-11" db="EMBL/GenBank/DDBJ databases">
        <title>Draft genome sequence of magnetotactic bacterium Magnetospirillum kuznetsovii LBB-42.</title>
        <authorList>
            <person name="Grouzdev D.S."/>
            <person name="Rysina M.S."/>
            <person name="Baslerov R.V."/>
            <person name="Koziaeva V."/>
        </authorList>
    </citation>
    <scope>NUCLEOTIDE SEQUENCE [LARGE SCALE GENOMIC DNA]</scope>
    <source>
        <strain evidence="9 10">LBB-42</strain>
    </source>
</reference>
<dbReference type="EMBL" id="PGTO01000006">
    <property type="protein sequence ID" value="RAU22159.1"/>
    <property type="molecule type" value="Genomic_DNA"/>
</dbReference>
<keyword evidence="4" id="KW-1134">Transmembrane beta strand</keyword>
<organism evidence="9 10">
    <name type="scientific">Paramagnetospirillum kuznetsovii</name>
    <dbReference type="NCBI Taxonomy" id="2053833"/>
    <lineage>
        <taxon>Bacteria</taxon>
        <taxon>Pseudomonadati</taxon>
        <taxon>Pseudomonadota</taxon>
        <taxon>Alphaproteobacteria</taxon>
        <taxon>Rhodospirillales</taxon>
        <taxon>Magnetospirillaceae</taxon>
        <taxon>Paramagnetospirillum</taxon>
    </lineage>
</organism>
<feature type="region of interest" description="Disordered" evidence="8">
    <location>
        <begin position="423"/>
        <end position="450"/>
    </location>
</feature>
<dbReference type="PANTHER" id="PTHR30026">
    <property type="entry name" value="OUTER MEMBRANE PROTEIN TOLC"/>
    <property type="match status" value="1"/>
</dbReference>
<dbReference type="InterPro" id="IPR051906">
    <property type="entry name" value="TolC-like"/>
</dbReference>
<dbReference type="AlphaFoldDB" id="A0A364NYK8"/>
<keyword evidence="7" id="KW-0998">Cell outer membrane</keyword>
<evidence type="ECO:0000256" key="7">
    <source>
        <dbReference type="ARBA" id="ARBA00023237"/>
    </source>
</evidence>
<protein>
    <recommendedName>
        <fullName evidence="11">TolC family protein</fullName>
    </recommendedName>
</protein>
<keyword evidence="10" id="KW-1185">Reference proteome</keyword>
<dbReference type="GO" id="GO:1990281">
    <property type="term" value="C:efflux pump complex"/>
    <property type="evidence" value="ECO:0007669"/>
    <property type="project" value="TreeGrafter"/>
</dbReference>
<proteinExistence type="inferred from homology"/>
<dbReference type="Proteomes" id="UP000251075">
    <property type="component" value="Unassembled WGS sequence"/>
</dbReference>
<dbReference type="OrthoDB" id="9814637at2"/>
<dbReference type="SUPFAM" id="SSF56954">
    <property type="entry name" value="Outer membrane efflux proteins (OEP)"/>
    <property type="match status" value="1"/>
</dbReference>